<evidence type="ECO:0000259" key="2">
    <source>
        <dbReference type="SMART" id="SM01080"/>
    </source>
</evidence>
<dbReference type="Pfam" id="PF05226">
    <property type="entry name" value="CHASE2"/>
    <property type="match status" value="1"/>
</dbReference>
<evidence type="ECO:0000313" key="4">
    <source>
        <dbReference type="Proteomes" id="UP000076925"/>
    </source>
</evidence>
<name>A0A139WZ65_9CYAN</name>
<comment type="caution">
    <text evidence="3">The sequence shown here is derived from an EMBL/GenBank/DDBJ whole genome shotgun (WGS) entry which is preliminary data.</text>
</comment>
<accession>A0A139WZ65</accession>
<sequence length="634" mass="71933">MFTNFWRISNSGFQKPVDIIAETVAIGFIIIARLFGGFEFLELYVFDTFMRIRPQENPDERILIVGINEDDIRNIGQYPIPDGKLALLLQELQNSQPVAIGLDIYRDLAVPPGSKELANTFKQAKNLIGVETIVPDISKRKVNPPPTLLSEQLGFADAVPDKDGKQRRALLGASNANDEWRLSLPLQLARIYLEKQGIKLDSIDGDEYGMRFGVTELPRFRSNSGGYIKADAGGSQTLINFRAHPQPFAIVSLKDVVNKKVLPEKIRNKIVLVGIMSPSAKDYVVSEAIKLKNYSKDPLIYGVEVQAHVVSQIISAVEDRRTLLKTWSDGGEYLWIVFVGFAGIFLGRSINSSRKLVLTIGIISLILVGISYQLLIFGWWLPIVPSILVFLCNGLAIAVFSKYDEALRTRIQDRQIVIDSVFETIHGGPLQKLSMILRNLDGDEKLDKQILSTDLRQLNQELRQVHILLQRETSTNGEIFYLRGEQQLNLQQPIHEVLHQVYFDVLERNHPEFKTLKIKIVNFQRLDERNLSIEQKRGLCRFLEEGLTNAGKYARGMTRLDIICKQEQGFNVIRVSDNGCGIQESNREHQGFGTKQAQNLAKQLRGKFQRFANSPKGAVYQLIWTARKFNFWRL</sequence>
<dbReference type="GO" id="GO:0016301">
    <property type="term" value="F:kinase activity"/>
    <property type="evidence" value="ECO:0007669"/>
    <property type="project" value="UniProtKB-KW"/>
</dbReference>
<keyword evidence="1" id="KW-0472">Membrane</keyword>
<dbReference type="SUPFAM" id="SSF55874">
    <property type="entry name" value="ATPase domain of HSP90 chaperone/DNA topoisomerase II/histidine kinase"/>
    <property type="match status" value="1"/>
</dbReference>
<dbReference type="EMBL" id="ANNX02000045">
    <property type="protein sequence ID" value="KYC37710.1"/>
    <property type="molecule type" value="Genomic_DNA"/>
</dbReference>
<evidence type="ECO:0000256" key="1">
    <source>
        <dbReference type="SAM" id="Phobius"/>
    </source>
</evidence>
<keyword evidence="1" id="KW-1133">Transmembrane helix</keyword>
<dbReference type="SMART" id="SM01080">
    <property type="entry name" value="CHASE2"/>
    <property type="match status" value="1"/>
</dbReference>
<dbReference type="OrthoDB" id="337251at2"/>
<dbReference type="InterPro" id="IPR007890">
    <property type="entry name" value="CHASE2"/>
</dbReference>
<keyword evidence="4" id="KW-1185">Reference proteome</keyword>
<dbReference type="InterPro" id="IPR003594">
    <property type="entry name" value="HATPase_dom"/>
</dbReference>
<keyword evidence="1" id="KW-0812">Transmembrane</keyword>
<keyword evidence="3" id="KW-0808">Transferase</keyword>
<dbReference type="Proteomes" id="UP000076925">
    <property type="component" value="Unassembled WGS sequence"/>
</dbReference>
<dbReference type="Pfam" id="PF02518">
    <property type="entry name" value="HATPase_c"/>
    <property type="match status" value="1"/>
</dbReference>
<keyword evidence="3" id="KW-0418">Kinase</keyword>
<feature type="transmembrane region" description="Helical" evidence="1">
    <location>
        <begin position="357"/>
        <end position="377"/>
    </location>
</feature>
<dbReference type="STRING" id="128403.WA1_04110"/>
<feature type="transmembrane region" description="Helical" evidence="1">
    <location>
        <begin position="333"/>
        <end position="350"/>
    </location>
</feature>
<feature type="transmembrane region" description="Helical" evidence="1">
    <location>
        <begin position="383"/>
        <end position="400"/>
    </location>
</feature>
<proteinExistence type="predicted"/>
<reference evidence="3 4" key="1">
    <citation type="journal article" date="2013" name="Genome Biol. Evol.">
        <title>Genomes of Stigonematalean cyanobacteria (subsection V) and the evolution of oxygenic photosynthesis from prokaryotes to plastids.</title>
        <authorList>
            <person name="Dagan T."/>
            <person name="Roettger M."/>
            <person name="Stucken K."/>
            <person name="Landan G."/>
            <person name="Koch R."/>
            <person name="Major P."/>
            <person name="Gould S.B."/>
            <person name="Goremykin V.V."/>
            <person name="Rippka R."/>
            <person name="Tandeau de Marsac N."/>
            <person name="Gugger M."/>
            <person name="Lockhart P.J."/>
            <person name="Allen J.F."/>
            <person name="Brune I."/>
            <person name="Maus I."/>
            <person name="Puhler A."/>
            <person name="Martin W.F."/>
        </authorList>
    </citation>
    <scope>NUCLEOTIDE SEQUENCE [LARGE SCALE GENOMIC DNA]</scope>
    <source>
        <strain evidence="3 4">PCC 7110</strain>
    </source>
</reference>
<feature type="domain" description="CHASE2" evidence="2">
    <location>
        <begin position="38"/>
        <end position="346"/>
    </location>
</feature>
<gene>
    <name evidence="3" type="ORF">WA1_04110</name>
</gene>
<dbReference type="AlphaFoldDB" id="A0A139WZ65"/>
<dbReference type="InterPro" id="IPR036890">
    <property type="entry name" value="HATPase_C_sf"/>
</dbReference>
<protein>
    <submittedName>
        <fullName evidence="3">Histidine kinase</fullName>
    </submittedName>
</protein>
<dbReference type="RefSeq" id="WP_017743333.1">
    <property type="nucleotide sequence ID" value="NZ_KQ976354.1"/>
</dbReference>
<evidence type="ECO:0000313" key="3">
    <source>
        <dbReference type="EMBL" id="KYC37710.1"/>
    </source>
</evidence>
<organism evidence="3 4">
    <name type="scientific">Scytonema hofmannii PCC 7110</name>
    <dbReference type="NCBI Taxonomy" id="128403"/>
    <lineage>
        <taxon>Bacteria</taxon>
        <taxon>Bacillati</taxon>
        <taxon>Cyanobacteriota</taxon>
        <taxon>Cyanophyceae</taxon>
        <taxon>Nostocales</taxon>
        <taxon>Scytonemataceae</taxon>
        <taxon>Scytonema</taxon>
    </lineage>
</organism>
<dbReference type="Gene3D" id="3.30.565.10">
    <property type="entry name" value="Histidine kinase-like ATPase, C-terminal domain"/>
    <property type="match status" value="1"/>
</dbReference>